<evidence type="ECO:0000259" key="7">
    <source>
        <dbReference type="PROSITE" id="PS50404"/>
    </source>
</evidence>
<keyword evidence="6" id="KW-0443">Lipid metabolism</keyword>
<dbReference type="InterPro" id="IPR036249">
    <property type="entry name" value="Thioredoxin-like_sf"/>
</dbReference>
<name>A0ABM3YA23_ERIEU</name>
<keyword evidence="8" id="KW-1185">Reference proteome</keyword>
<proteinExistence type="predicted"/>
<comment type="subunit">
    <text evidence="2">Homodimer.</text>
</comment>
<evidence type="ECO:0000256" key="2">
    <source>
        <dbReference type="ARBA" id="ARBA00011738"/>
    </source>
</evidence>
<dbReference type="SUPFAM" id="SSF52833">
    <property type="entry name" value="Thioredoxin-like"/>
    <property type="match status" value="1"/>
</dbReference>
<reference evidence="9 10" key="1">
    <citation type="submission" date="2025-05" db="UniProtKB">
        <authorList>
            <consortium name="RefSeq"/>
        </authorList>
    </citation>
    <scope>IDENTIFICATION</scope>
</reference>
<dbReference type="Proteomes" id="UP001652624">
    <property type="component" value="Chromosome 11"/>
</dbReference>
<accession>A0ABM3YA23</accession>
<dbReference type="InterPro" id="IPR036282">
    <property type="entry name" value="Glutathione-S-Trfase_C_sf"/>
</dbReference>
<organism evidence="8 9">
    <name type="scientific">Erinaceus europaeus</name>
    <name type="common">Western European hedgehog</name>
    <dbReference type="NCBI Taxonomy" id="9365"/>
    <lineage>
        <taxon>Eukaryota</taxon>
        <taxon>Metazoa</taxon>
        <taxon>Chordata</taxon>
        <taxon>Craniata</taxon>
        <taxon>Vertebrata</taxon>
        <taxon>Euteleostomi</taxon>
        <taxon>Mammalia</taxon>
        <taxon>Eutheria</taxon>
        <taxon>Laurasiatheria</taxon>
        <taxon>Eulipotyphla</taxon>
        <taxon>Erinaceidae</taxon>
        <taxon>Erinaceinae</taxon>
        <taxon>Erinaceus</taxon>
    </lineage>
</organism>
<evidence type="ECO:0000256" key="5">
    <source>
        <dbReference type="ARBA" id="ARBA00022679"/>
    </source>
</evidence>
<dbReference type="Gene3D" id="3.40.30.10">
    <property type="entry name" value="Glutaredoxin"/>
    <property type="match status" value="1"/>
</dbReference>
<dbReference type="PANTHER" id="PTHR11571:SF137">
    <property type="entry name" value="GLUTATHIONE S-TRANSFERASE MU 4"/>
    <property type="match status" value="1"/>
</dbReference>
<dbReference type="InterPro" id="IPR003081">
    <property type="entry name" value="GST_mu"/>
</dbReference>
<dbReference type="PROSITE" id="PS50404">
    <property type="entry name" value="GST_NTER"/>
    <property type="match status" value="1"/>
</dbReference>
<dbReference type="PANTHER" id="PTHR11571">
    <property type="entry name" value="GLUTATHIONE S-TRANSFERASE"/>
    <property type="match status" value="1"/>
</dbReference>
<evidence type="ECO:0000313" key="8">
    <source>
        <dbReference type="Proteomes" id="UP001652624"/>
    </source>
</evidence>
<dbReference type="SUPFAM" id="SSF47616">
    <property type="entry name" value="GST C-terminal domain-like"/>
    <property type="match status" value="1"/>
</dbReference>
<dbReference type="InterPro" id="IPR004045">
    <property type="entry name" value="Glutathione_S-Trfase_N"/>
</dbReference>
<sequence length="188" mass="21793">MERLYFRLPFLPAPGQRVNSITTAGRSLYSEHQKWHSDHDLCLLGHSWAPDYDRSQWLNEKFKLGLDFPNLPYLIDGAHRLTQSNAILRYIARKHNLCGETEEERIRVDLLENQAMDTRLELAWLCYNTDFVSPYWWTGKDIIKEPRMCVPFAVSCLQHLNSLVSLICQAAPSTATEQLSQHDCDSNL</sequence>
<gene>
    <name evidence="9 10" type="primary">LOC103119101</name>
</gene>
<dbReference type="RefSeq" id="XP_060057920.1">
    <property type="nucleotide sequence ID" value="XM_060201937.1"/>
</dbReference>
<dbReference type="EC" id="2.5.1.18" evidence="3"/>
<dbReference type="GeneID" id="103119101"/>
<keyword evidence="5" id="KW-0808">Transferase</keyword>
<keyword evidence="4" id="KW-0963">Cytoplasm</keyword>
<evidence type="ECO:0000313" key="10">
    <source>
        <dbReference type="RefSeq" id="XP_060057921.1"/>
    </source>
</evidence>
<feature type="domain" description="GST N-terminal" evidence="7">
    <location>
        <begin position="1"/>
        <end position="99"/>
    </location>
</feature>
<evidence type="ECO:0000256" key="6">
    <source>
        <dbReference type="ARBA" id="ARBA00023098"/>
    </source>
</evidence>
<evidence type="ECO:0000256" key="1">
    <source>
        <dbReference type="ARBA" id="ARBA00004496"/>
    </source>
</evidence>
<dbReference type="RefSeq" id="XP_060057921.1">
    <property type="nucleotide sequence ID" value="XM_060201938.1"/>
</dbReference>
<evidence type="ECO:0000256" key="4">
    <source>
        <dbReference type="ARBA" id="ARBA00022490"/>
    </source>
</evidence>
<comment type="subcellular location">
    <subcellularLocation>
        <location evidence="1">Cytoplasm</location>
    </subcellularLocation>
</comment>
<dbReference type="Pfam" id="PF02798">
    <property type="entry name" value="GST_N"/>
    <property type="match status" value="1"/>
</dbReference>
<dbReference type="Gene3D" id="1.20.1050.10">
    <property type="match status" value="1"/>
</dbReference>
<evidence type="ECO:0000313" key="9">
    <source>
        <dbReference type="RefSeq" id="XP_060057920.1"/>
    </source>
</evidence>
<evidence type="ECO:0000256" key="3">
    <source>
        <dbReference type="ARBA" id="ARBA00012452"/>
    </source>
</evidence>
<protein>
    <recommendedName>
        <fullName evidence="3">glutathione transferase</fullName>
        <ecNumber evidence="3">2.5.1.18</ecNumber>
    </recommendedName>
</protein>
<dbReference type="InterPro" id="IPR050213">
    <property type="entry name" value="GST_superfamily"/>
</dbReference>
<dbReference type="PRINTS" id="PR01267">
    <property type="entry name" value="GSTRNSFRASEM"/>
</dbReference>